<dbReference type="Gene3D" id="2.60.120.260">
    <property type="entry name" value="Galactose-binding domain-like"/>
    <property type="match status" value="1"/>
</dbReference>
<dbReference type="EC" id="3.2.1.23" evidence="3"/>
<keyword evidence="9" id="KW-1185">Reference proteome</keyword>
<dbReference type="Gene3D" id="2.70.98.10">
    <property type="match status" value="1"/>
</dbReference>
<feature type="domain" description="Beta galactosidase small chain/" evidence="7">
    <location>
        <begin position="786"/>
        <end position="1078"/>
    </location>
</feature>
<dbReference type="SMART" id="SM01038">
    <property type="entry name" value="Bgal_small_N"/>
    <property type="match status" value="1"/>
</dbReference>
<sequence>MNIHDLEKYHLNPEITQYGAVPAHAYFIPFPYVEDVRALSSALVHEPSLDVRYLSPSLQSLNDDWYFAYYNNWREVPREFGLEPCLSEDLNAKTIPVPSNWQNHGYDQHQYINVPYPFPVDPPYVPDENPVGAYEYKFYSDEDQADQNAYLNFEGVDSCIYLWLNGEFVGYSSVSHVTHEFDISDYIQSGENLLQALVFKWSAGSYLEDQDKFRMSGIFRDVYILYRPETHIVDYVINHELNDSLDKAEIQVDLEWNEEAEKSIIDSAIIEVVNPRNDELIKEFKAGEKIVIENPTLWNAEEPFLYSVHISYKGEAIRQDLGLRKIDIKGDTYLINNQNIKIKGTNRHDSDPVTGFYITPEQLLTDLSLMKAHNINAIRTAHYPNAPWAYEYYSRFGFYVCDEADIEMHGAVELFGSRGWIANPDPETVVTEVYSYLANLDMFYQNQLERIQRMFYRDRNQSSVVIWSLGNEAGYGPGFEAAAKWLKENDPSRKIQYESANYREPYFKSDLEYLDFVSHMYSPMEQLDAYTAREDEKKPFILIEYIHAMGNGPGDVDAYWERIYDNDCLTGGFAWEWCDHAIYKGKADNGQDIYYYGGDHGEDFHDSNFCVDGLVKPNREISPALVEYGNVLRPLRLVAEDNAAEEALAGKVKVQNMLDFADAGQKVIISFEYQINGETLTSGSVVDFSLPARESLVIDLELDESEKSELEAAMSADANIYLNLSYLNIDDSILLEDLELMGSEQLIINEAKEVDVEKLFPEFNCLIESAESADSLEVLDYEDKLIIKGENFKYEFDLLKGMPAKIVYDNEIIMSDLVEYNIWRAPTDNDMFIKHEWKQAGLDRVLSKLKDLEYELHEDGLEIKTHITLTPKMRQPIAQVYANWFISNLGEIKVKLDVDRDRSQPWFKGFPDYPMSAAEQERAEKGFPFLPRFGLRLFLDKDFENLAYYGMGPGQNYEDFQDAAYMGKFYSSVEAEYVDFIKPQEHGNHEKTKAVLLSNEYAKALQISSEKDFAFSASQFTQEELESKAHNYELEKHNKTVLCLDYRMSGLGSNSCGPLTREEFRLNEEKFSVEFTIKPGELEFE</sequence>
<dbReference type="InterPro" id="IPR008979">
    <property type="entry name" value="Galactose-bd-like_sf"/>
</dbReference>
<evidence type="ECO:0000313" key="9">
    <source>
        <dbReference type="Proteomes" id="UP000237947"/>
    </source>
</evidence>
<dbReference type="Pfam" id="PF00703">
    <property type="entry name" value="Glyco_hydro_2"/>
    <property type="match status" value="1"/>
</dbReference>
<dbReference type="GO" id="GO:0005990">
    <property type="term" value="P:lactose catabolic process"/>
    <property type="evidence" value="ECO:0007669"/>
    <property type="project" value="TreeGrafter"/>
</dbReference>
<dbReference type="InterPro" id="IPR011013">
    <property type="entry name" value="Gal_mutarotase_sf_dom"/>
</dbReference>
<dbReference type="GO" id="GO:0004565">
    <property type="term" value="F:beta-galactosidase activity"/>
    <property type="evidence" value="ECO:0007669"/>
    <property type="project" value="UniProtKB-EC"/>
</dbReference>
<evidence type="ECO:0000313" key="8">
    <source>
        <dbReference type="EMBL" id="AVM42942.1"/>
    </source>
</evidence>
<evidence type="ECO:0000256" key="4">
    <source>
        <dbReference type="ARBA" id="ARBA00022801"/>
    </source>
</evidence>
<dbReference type="InterPro" id="IPR006104">
    <property type="entry name" value="Glyco_hydro_2_N"/>
</dbReference>
<evidence type="ECO:0000256" key="6">
    <source>
        <dbReference type="ARBA" id="ARBA00032230"/>
    </source>
</evidence>
<evidence type="ECO:0000256" key="5">
    <source>
        <dbReference type="ARBA" id="ARBA00023295"/>
    </source>
</evidence>
<protein>
    <recommendedName>
        <fullName evidence="3">beta-galactosidase</fullName>
        <ecNumber evidence="3">3.2.1.23</ecNumber>
    </recommendedName>
    <alternativeName>
        <fullName evidence="6">Lactase</fullName>
    </alternativeName>
</protein>
<dbReference type="InterPro" id="IPR006102">
    <property type="entry name" value="Ig-like_GH2"/>
</dbReference>
<dbReference type="OrthoDB" id="9762066at2"/>
<dbReference type="GO" id="GO:0009341">
    <property type="term" value="C:beta-galactosidase complex"/>
    <property type="evidence" value="ECO:0007669"/>
    <property type="project" value="InterPro"/>
</dbReference>
<dbReference type="PRINTS" id="PR00132">
    <property type="entry name" value="GLHYDRLASE2"/>
</dbReference>
<dbReference type="InterPro" id="IPR006101">
    <property type="entry name" value="Glyco_hydro_2"/>
</dbReference>
<dbReference type="KEGG" id="fsa:C5Q98_06840"/>
<dbReference type="SUPFAM" id="SSF51445">
    <property type="entry name" value="(Trans)glycosidases"/>
    <property type="match status" value="1"/>
</dbReference>
<dbReference type="RefSeq" id="WP_106012890.1">
    <property type="nucleotide sequence ID" value="NZ_CP027226.1"/>
</dbReference>
<dbReference type="InterPro" id="IPR036156">
    <property type="entry name" value="Beta-gal/glucu_dom_sf"/>
</dbReference>
<dbReference type="Gene3D" id="2.60.40.10">
    <property type="entry name" value="Immunoglobulins"/>
    <property type="match status" value="2"/>
</dbReference>
<dbReference type="InterPro" id="IPR006103">
    <property type="entry name" value="Glyco_hydro_2_cat"/>
</dbReference>
<dbReference type="EMBL" id="CP027226">
    <property type="protein sequence ID" value="AVM42942.1"/>
    <property type="molecule type" value="Genomic_DNA"/>
</dbReference>
<name>A0A2S0KPI3_9FIRM</name>
<keyword evidence="5" id="KW-0326">Glycosidase</keyword>
<dbReference type="SUPFAM" id="SSF49785">
    <property type="entry name" value="Galactose-binding domain-like"/>
    <property type="match status" value="1"/>
</dbReference>
<dbReference type="SUPFAM" id="SSF74650">
    <property type="entry name" value="Galactose mutarotase-like"/>
    <property type="match status" value="1"/>
</dbReference>
<evidence type="ECO:0000256" key="3">
    <source>
        <dbReference type="ARBA" id="ARBA00012756"/>
    </source>
</evidence>
<dbReference type="SUPFAM" id="SSF49303">
    <property type="entry name" value="beta-Galactosidase/glucuronidase domain"/>
    <property type="match status" value="1"/>
</dbReference>
<evidence type="ECO:0000259" key="7">
    <source>
        <dbReference type="SMART" id="SM01038"/>
    </source>
</evidence>
<dbReference type="InterPro" id="IPR013783">
    <property type="entry name" value="Ig-like_fold"/>
</dbReference>
<proteinExistence type="inferred from homology"/>
<dbReference type="InterPro" id="IPR004199">
    <property type="entry name" value="B-gal_small/dom_5"/>
</dbReference>
<accession>A0A2S0KPI3</accession>
<reference evidence="9" key="1">
    <citation type="submission" date="2018-02" db="EMBL/GenBank/DDBJ databases">
        <authorList>
            <person name="Holder M.E."/>
            <person name="Ajami N.J."/>
            <person name="Petrosino J.F."/>
        </authorList>
    </citation>
    <scope>NUCLEOTIDE SEQUENCE [LARGE SCALE GENOMIC DNA]</scope>
    <source>
        <strain evidence="9">CCUG 47711</strain>
    </source>
</reference>
<dbReference type="AlphaFoldDB" id="A0A2S0KPI3"/>
<dbReference type="GO" id="GO:0030246">
    <property type="term" value="F:carbohydrate binding"/>
    <property type="evidence" value="ECO:0007669"/>
    <property type="project" value="InterPro"/>
</dbReference>
<comment type="similarity">
    <text evidence="2">Belongs to the glycosyl hydrolase 2 family.</text>
</comment>
<dbReference type="InterPro" id="IPR017853">
    <property type="entry name" value="GH"/>
</dbReference>
<dbReference type="Proteomes" id="UP000237947">
    <property type="component" value="Chromosome"/>
</dbReference>
<dbReference type="PANTHER" id="PTHR46323:SF2">
    <property type="entry name" value="BETA-GALACTOSIDASE"/>
    <property type="match status" value="1"/>
</dbReference>
<dbReference type="Gene3D" id="3.20.20.80">
    <property type="entry name" value="Glycosidases"/>
    <property type="match status" value="1"/>
</dbReference>
<evidence type="ECO:0000256" key="1">
    <source>
        <dbReference type="ARBA" id="ARBA00001412"/>
    </source>
</evidence>
<dbReference type="InterPro" id="IPR050347">
    <property type="entry name" value="Bact_Beta-galactosidase"/>
</dbReference>
<dbReference type="Pfam" id="PF02837">
    <property type="entry name" value="Glyco_hydro_2_N"/>
    <property type="match status" value="1"/>
</dbReference>
<dbReference type="PANTHER" id="PTHR46323">
    <property type="entry name" value="BETA-GALACTOSIDASE"/>
    <property type="match status" value="1"/>
</dbReference>
<keyword evidence="4" id="KW-0378">Hydrolase</keyword>
<dbReference type="Pfam" id="PF02929">
    <property type="entry name" value="Bgal_small_N"/>
    <property type="match status" value="1"/>
</dbReference>
<dbReference type="InterPro" id="IPR014718">
    <property type="entry name" value="GH-type_carb-bd"/>
</dbReference>
<organism evidence="8 9">
    <name type="scientific">Fastidiosipila sanguinis</name>
    <dbReference type="NCBI Taxonomy" id="236753"/>
    <lineage>
        <taxon>Bacteria</taxon>
        <taxon>Bacillati</taxon>
        <taxon>Bacillota</taxon>
        <taxon>Clostridia</taxon>
        <taxon>Eubacteriales</taxon>
        <taxon>Oscillospiraceae</taxon>
        <taxon>Fastidiosipila</taxon>
    </lineage>
</organism>
<gene>
    <name evidence="8" type="ORF">C5Q98_06840</name>
</gene>
<evidence type="ECO:0000256" key="2">
    <source>
        <dbReference type="ARBA" id="ARBA00007401"/>
    </source>
</evidence>
<dbReference type="Pfam" id="PF02836">
    <property type="entry name" value="Glyco_hydro_2_C"/>
    <property type="match status" value="1"/>
</dbReference>
<comment type="catalytic activity">
    <reaction evidence="1">
        <text>Hydrolysis of terminal non-reducing beta-D-galactose residues in beta-D-galactosides.</text>
        <dbReference type="EC" id="3.2.1.23"/>
    </reaction>
</comment>